<dbReference type="AlphaFoldDB" id="A0A6J7DUY5"/>
<dbReference type="GO" id="GO:0008658">
    <property type="term" value="F:penicillin binding"/>
    <property type="evidence" value="ECO:0007669"/>
    <property type="project" value="InterPro"/>
</dbReference>
<sequence length="553" mass="58125">MPQVERRLGILFAIFLTALGAAALRAGYMTVIKGGGLSNAAASQQVTERTVPARRGAIVDRKGIPLATSEPADDISATPYLVKDPVKTAARLAPILGVEPATLTQKLARRDTGFVYLMRNVPATISEKVRALKLEGIDLTPGHLRSYPRGMLASQVIGSVGLDGSGLFGLEYSQERRMRGTDGKQRLVFDGARQAINVRDVSPERPGSTIRLTIDAEIQANAEQVLQGVGEAYRPKGATAIVMDPRDGSILALANWPRIDANKPGAAPAQALQNKAVGFTYEPGSTFKPFTVAGALQEGAVTPKTSFNLPPTIHMYDRTIGESHGRGWVTLDTGGILAQSSNIGTIFIGRRLGARSFDSWVRRFGFGTLSGVDLPGEEQGLVLPLEKYSGVSMGNLPIGQGILVTPMQMVAAYGALANGGILRAPHVVASVGGRPVATPAGRRVISEKTSAQVRRMLEGVLAAGGTASEVSIPGYTLAGKTGTANKIDPQTGAYSDSKYVASFVGMAPARHPELLVSVIVDEPQGQIYGGAVAAPAFGKIAAFALPYLRIAPN</sequence>
<proteinExistence type="predicted"/>
<dbReference type="PANTHER" id="PTHR30627:SF1">
    <property type="entry name" value="PEPTIDOGLYCAN D,D-TRANSPEPTIDASE FTSI"/>
    <property type="match status" value="1"/>
</dbReference>
<dbReference type="PANTHER" id="PTHR30627">
    <property type="entry name" value="PEPTIDOGLYCAN D,D-TRANSPEPTIDASE"/>
    <property type="match status" value="1"/>
</dbReference>
<dbReference type="InterPro" id="IPR050515">
    <property type="entry name" value="Beta-lactam/transpept"/>
</dbReference>
<name>A0A6J7DUY5_9ZZZZ</name>
<evidence type="ECO:0000313" key="5">
    <source>
        <dbReference type="EMBL" id="CAB4872179.1"/>
    </source>
</evidence>
<accession>A0A6J7DUY5</accession>
<dbReference type="Pfam" id="PF03717">
    <property type="entry name" value="PBP_dimer"/>
    <property type="match status" value="1"/>
</dbReference>
<dbReference type="Gene3D" id="3.90.1310.10">
    <property type="entry name" value="Penicillin-binding protein 2a (Domain 2)"/>
    <property type="match status" value="1"/>
</dbReference>
<evidence type="ECO:0000259" key="4">
    <source>
        <dbReference type="Pfam" id="PF03717"/>
    </source>
</evidence>
<dbReference type="Gene3D" id="3.30.450.330">
    <property type="match status" value="1"/>
</dbReference>
<evidence type="ECO:0000259" key="3">
    <source>
        <dbReference type="Pfam" id="PF00905"/>
    </source>
</evidence>
<feature type="domain" description="Penicillin-binding protein dimerisation" evidence="4">
    <location>
        <begin position="51"/>
        <end position="190"/>
    </location>
</feature>
<dbReference type="InterPro" id="IPR036138">
    <property type="entry name" value="PBP_dimer_sf"/>
</dbReference>
<dbReference type="Gene3D" id="3.40.710.10">
    <property type="entry name" value="DD-peptidase/beta-lactamase superfamily"/>
    <property type="match status" value="1"/>
</dbReference>
<organism evidence="5">
    <name type="scientific">freshwater metagenome</name>
    <dbReference type="NCBI Taxonomy" id="449393"/>
    <lineage>
        <taxon>unclassified sequences</taxon>
        <taxon>metagenomes</taxon>
        <taxon>ecological metagenomes</taxon>
    </lineage>
</organism>
<feature type="domain" description="Penicillin-binding protein transpeptidase" evidence="3">
    <location>
        <begin position="239"/>
        <end position="540"/>
    </location>
</feature>
<dbReference type="InterPro" id="IPR005311">
    <property type="entry name" value="PBP_dimer"/>
</dbReference>
<gene>
    <name evidence="5" type="ORF">UFOPK3423_00801</name>
</gene>
<evidence type="ECO:0000256" key="2">
    <source>
        <dbReference type="ARBA" id="ARBA00023136"/>
    </source>
</evidence>
<dbReference type="InterPro" id="IPR001460">
    <property type="entry name" value="PCN-bd_Tpept"/>
</dbReference>
<reference evidence="5" key="1">
    <citation type="submission" date="2020-05" db="EMBL/GenBank/DDBJ databases">
        <authorList>
            <person name="Chiriac C."/>
            <person name="Salcher M."/>
            <person name="Ghai R."/>
            <person name="Kavagutti S V."/>
        </authorList>
    </citation>
    <scope>NUCLEOTIDE SEQUENCE</scope>
</reference>
<comment type="subcellular location">
    <subcellularLocation>
        <location evidence="1">Membrane</location>
    </subcellularLocation>
</comment>
<dbReference type="InterPro" id="IPR012338">
    <property type="entry name" value="Beta-lactam/transpept-like"/>
</dbReference>
<dbReference type="GO" id="GO:0005886">
    <property type="term" value="C:plasma membrane"/>
    <property type="evidence" value="ECO:0007669"/>
    <property type="project" value="TreeGrafter"/>
</dbReference>
<dbReference type="SUPFAM" id="SSF56601">
    <property type="entry name" value="beta-lactamase/transpeptidase-like"/>
    <property type="match status" value="1"/>
</dbReference>
<dbReference type="EMBL" id="CAFBLQ010000072">
    <property type="protein sequence ID" value="CAB4872179.1"/>
    <property type="molecule type" value="Genomic_DNA"/>
</dbReference>
<keyword evidence="2" id="KW-0472">Membrane</keyword>
<dbReference type="GO" id="GO:0071555">
    <property type="term" value="P:cell wall organization"/>
    <property type="evidence" value="ECO:0007669"/>
    <property type="project" value="TreeGrafter"/>
</dbReference>
<protein>
    <submittedName>
        <fullName evidence="5">Unannotated protein</fullName>
    </submittedName>
</protein>
<dbReference type="SUPFAM" id="SSF56519">
    <property type="entry name" value="Penicillin binding protein dimerisation domain"/>
    <property type="match status" value="1"/>
</dbReference>
<evidence type="ECO:0000256" key="1">
    <source>
        <dbReference type="ARBA" id="ARBA00004370"/>
    </source>
</evidence>
<dbReference type="Pfam" id="PF00905">
    <property type="entry name" value="Transpeptidase"/>
    <property type="match status" value="1"/>
</dbReference>